<keyword evidence="3" id="KW-1185">Reference proteome</keyword>
<name>A0ABY4B686_9BACT</name>
<evidence type="ECO:0000313" key="3">
    <source>
        <dbReference type="Proteomes" id="UP000831390"/>
    </source>
</evidence>
<reference evidence="2 3" key="1">
    <citation type="submission" date="2022-03" db="EMBL/GenBank/DDBJ databases">
        <title>Hymenobactersp. isolated from the air.</title>
        <authorList>
            <person name="Won M."/>
            <person name="Kwon S.-W."/>
        </authorList>
    </citation>
    <scope>NUCLEOTIDE SEQUENCE [LARGE SCALE GENOMIC DNA]</scope>
    <source>
        <strain evidence="2 3">KACC 22596</strain>
    </source>
</reference>
<protein>
    <recommendedName>
        <fullName evidence="1">TOTE conflict systems S1/CSD-like domain-containing protein</fullName>
    </recommendedName>
</protein>
<sequence length="545" mass="60233">MPATITALCQAGELAAAYQQAKAALAERPDSTFAQADMHLVAMTCIKKAMGQSDVVGTTRWLQKLAALALPAHAGRDEQLCWEIRKLLATMAKRQYPPYVEIAELLRALPTITLAPVASLGRSLLLQTALKFKEQLSAEWWAWWNFELLRPEDYVKEIFTPADTGKPMRLPALAETAYGAYAKSLIKRLTPTDKLTGAFGQSIQAEQQAETRLEAQALLPRLEELSTSHADYNWLGYYRAKLLVALGDTAAALPTLLPLVRQKSGEYWAWQLLAETLRPTDSAVALACYYRATKCNSEEMYLGKVRETLASLLHSAGHFGLAQEQLRRLAQAKEAEGKQPPYAAKQLMGQPWFAEVYPVDKTLSAALLATAETAAYGDLPWKPVALQEFIAATAEKPARVRLLPGGRNARPLTVRLKKYPWLAKETLGAPLQVRCEPVNGFEQVVQLAARPEGSPWDTRPTPRPEPSPITRDFDGLLRVQDAGFGFVNDVFVPARLISQHNWTSGQHLQGIAISQFDQKKGKDGWVLKQAKAIEQDKLSSVASPQ</sequence>
<evidence type="ECO:0000313" key="2">
    <source>
        <dbReference type="EMBL" id="UOE33268.1"/>
    </source>
</evidence>
<dbReference type="InterPro" id="IPR054283">
    <property type="entry name" value="DUF7017"/>
</dbReference>
<organism evidence="2 3">
    <name type="scientific">Hymenobacter monticola</name>
    <dbReference type="NCBI Taxonomy" id="1705399"/>
    <lineage>
        <taxon>Bacteria</taxon>
        <taxon>Pseudomonadati</taxon>
        <taxon>Bacteroidota</taxon>
        <taxon>Cytophagia</taxon>
        <taxon>Cytophagales</taxon>
        <taxon>Hymenobacteraceae</taxon>
        <taxon>Hymenobacter</taxon>
    </lineage>
</organism>
<gene>
    <name evidence="2" type="ORF">MTP16_19350</name>
</gene>
<accession>A0ABY4B686</accession>
<evidence type="ECO:0000259" key="1">
    <source>
        <dbReference type="Pfam" id="PF22707"/>
    </source>
</evidence>
<dbReference type="Proteomes" id="UP000831390">
    <property type="component" value="Chromosome"/>
</dbReference>
<dbReference type="RefSeq" id="WP_243512952.1">
    <property type="nucleotide sequence ID" value="NZ_CP094534.1"/>
</dbReference>
<dbReference type="Pfam" id="PF22860">
    <property type="entry name" value="DUF7017"/>
    <property type="match status" value="1"/>
</dbReference>
<dbReference type="EMBL" id="CP094534">
    <property type="protein sequence ID" value="UOE33268.1"/>
    <property type="molecule type" value="Genomic_DNA"/>
</dbReference>
<dbReference type="InterPro" id="IPR054427">
    <property type="entry name" value="S1CSD-TOTE-2"/>
</dbReference>
<feature type="domain" description="TOTE conflict systems S1/CSD-like" evidence="1">
    <location>
        <begin position="471"/>
        <end position="525"/>
    </location>
</feature>
<proteinExistence type="predicted"/>
<dbReference type="Pfam" id="PF22707">
    <property type="entry name" value="S1CSD-TOTE-2"/>
    <property type="match status" value="1"/>
</dbReference>